<reference evidence="1 2" key="1">
    <citation type="submission" date="2020-10" db="EMBL/GenBank/DDBJ databases">
        <title>Plant Genome Project.</title>
        <authorList>
            <person name="Zhang R.-G."/>
        </authorList>
    </citation>
    <scope>NUCLEOTIDE SEQUENCE [LARGE SCALE GENOMIC DNA]</scope>
    <source>
        <strain evidence="1">FAFU-HL-1</strain>
        <tissue evidence="1">Leaf</tissue>
    </source>
</reference>
<sequence length="172" mass="19086">MATPGYCIAEAYVSRKLHSDKLKRMEEEKSKIDEGVKQQSGCFPSIFKKVHPAQTVLKHRAAGNEAQRLSQATASIDSLFGMRANGAFLINSALTSDPKSRYRAMAAIDTGLAQAYVMRKLHQEKMEKLEQAGKGIVAGEKKGMNPTGCFFWGSKKNHPAKVDCEEKQAFRY</sequence>
<dbReference type="AlphaFoldDB" id="A0A835KAV8"/>
<accession>A0A835KAV8</accession>
<gene>
    <name evidence="1" type="ORF">SADUNF_Sadunf05G0121700</name>
</gene>
<comment type="caution">
    <text evidence="1">The sequence shown here is derived from an EMBL/GenBank/DDBJ whole genome shotgun (WGS) entry which is preliminary data.</text>
</comment>
<dbReference type="OrthoDB" id="1600153at2759"/>
<protein>
    <submittedName>
        <fullName evidence="1">Uncharacterized protein</fullName>
    </submittedName>
</protein>
<proteinExistence type="predicted"/>
<dbReference type="PANTHER" id="PTHR34950:SF14">
    <property type="entry name" value="REMORIN C-TERMINAL DOMAIN-CONTAINING PROTEIN"/>
    <property type="match status" value="1"/>
</dbReference>
<evidence type="ECO:0000313" key="2">
    <source>
        <dbReference type="Proteomes" id="UP000657918"/>
    </source>
</evidence>
<dbReference type="EMBL" id="JADGMS010000005">
    <property type="protein sequence ID" value="KAF9682561.1"/>
    <property type="molecule type" value="Genomic_DNA"/>
</dbReference>
<organism evidence="1 2">
    <name type="scientific">Salix dunnii</name>
    <dbReference type="NCBI Taxonomy" id="1413687"/>
    <lineage>
        <taxon>Eukaryota</taxon>
        <taxon>Viridiplantae</taxon>
        <taxon>Streptophyta</taxon>
        <taxon>Embryophyta</taxon>
        <taxon>Tracheophyta</taxon>
        <taxon>Spermatophyta</taxon>
        <taxon>Magnoliopsida</taxon>
        <taxon>eudicotyledons</taxon>
        <taxon>Gunneridae</taxon>
        <taxon>Pentapetalae</taxon>
        <taxon>rosids</taxon>
        <taxon>fabids</taxon>
        <taxon>Malpighiales</taxon>
        <taxon>Salicaceae</taxon>
        <taxon>Saliceae</taxon>
        <taxon>Salix</taxon>
    </lineage>
</organism>
<dbReference type="Proteomes" id="UP000657918">
    <property type="component" value="Unassembled WGS sequence"/>
</dbReference>
<dbReference type="PANTHER" id="PTHR34950">
    <property type="entry name" value="OS04G0457400 PROTEIN"/>
    <property type="match status" value="1"/>
</dbReference>
<evidence type="ECO:0000313" key="1">
    <source>
        <dbReference type="EMBL" id="KAF9682561.1"/>
    </source>
</evidence>
<name>A0A835KAV8_9ROSI</name>
<keyword evidence="2" id="KW-1185">Reference proteome</keyword>